<proteinExistence type="predicted"/>
<dbReference type="Proteomes" id="UP000321464">
    <property type="component" value="Unassembled WGS sequence"/>
</dbReference>
<evidence type="ECO:0000256" key="5">
    <source>
        <dbReference type="SAM" id="Phobius"/>
    </source>
</evidence>
<sequence length="273" mass="31216">MPITFLFLAARMLDGIWIESIRYFAGAAGVALLCWLLASRIAHRRIQTRRATTADRLREVRQSLWSMTVFAFVDLITVVLIAIGAIAFNQGPPVLTTILWQTALLIVMHDAYFYWMHRWMHHKTMFRVLHSVHHLSRTPTSWAAYSFATGEAAFEAVIVPLMIAVVSVVAPAEPWAVFIFLGHQIARNAFGHAGFELAWPGFTRSPWTGWLTTTTHHDLHHSEGRYNFGLYFTWWDRWLGTEHPRYHERFAAVVNRHRETAAESVSVHGAVSP</sequence>
<evidence type="ECO:0000256" key="3">
    <source>
        <dbReference type="ARBA" id="ARBA00022989"/>
    </source>
</evidence>
<organism evidence="7 8">
    <name type="scientific">Novosphingobium sediminis</name>
    <dbReference type="NCBI Taxonomy" id="707214"/>
    <lineage>
        <taxon>Bacteria</taxon>
        <taxon>Pseudomonadati</taxon>
        <taxon>Pseudomonadota</taxon>
        <taxon>Alphaproteobacteria</taxon>
        <taxon>Sphingomonadales</taxon>
        <taxon>Sphingomonadaceae</taxon>
        <taxon>Novosphingobium</taxon>
    </lineage>
</organism>
<dbReference type="GO" id="GO:0016491">
    <property type="term" value="F:oxidoreductase activity"/>
    <property type="evidence" value="ECO:0007669"/>
    <property type="project" value="InterPro"/>
</dbReference>
<comment type="caution">
    <text evidence="7">The sequence shown here is derived from an EMBL/GenBank/DDBJ whole genome shotgun (WGS) entry which is preliminary data.</text>
</comment>
<evidence type="ECO:0000256" key="2">
    <source>
        <dbReference type="ARBA" id="ARBA00022692"/>
    </source>
</evidence>
<dbReference type="RefSeq" id="WP_170233868.1">
    <property type="nucleotide sequence ID" value="NZ_BJYR01000020.1"/>
</dbReference>
<feature type="transmembrane region" description="Helical" evidence="5">
    <location>
        <begin position="20"/>
        <end position="43"/>
    </location>
</feature>
<evidence type="ECO:0000259" key="6">
    <source>
        <dbReference type="Pfam" id="PF04116"/>
    </source>
</evidence>
<comment type="subcellular location">
    <subcellularLocation>
        <location evidence="1">Membrane</location>
    </subcellularLocation>
</comment>
<dbReference type="Pfam" id="PF04116">
    <property type="entry name" value="FA_hydroxylase"/>
    <property type="match status" value="1"/>
</dbReference>
<dbReference type="GO" id="GO:0016020">
    <property type="term" value="C:membrane"/>
    <property type="evidence" value="ECO:0007669"/>
    <property type="project" value="UniProtKB-SubCell"/>
</dbReference>
<dbReference type="GO" id="GO:0005506">
    <property type="term" value="F:iron ion binding"/>
    <property type="evidence" value="ECO:0007669"/>
    <property type="project" value="InterPro"/>
</dbReference>
<dbReference type="InterPro" id="IPR006694">
    <property type="entry name" value="Fatty_acid_hydroxylase"/>
</dbReference>
<keyword evidence="2 5" id="KW-0812">Transmembrane</keyword>
<keyword evidence="8" id="KW-1185">Reference proteome</keyword>
<keyword evidence="4 5" id="KW-0472">Membrane</keyword>
<dbReference type="GO" id="GO:0008610">
    <property type="term" value="P:lipid biosynthetic process"/>
    <property type="evidence" value="ECO:0007669"/>
    <property type="project" value="InterPro"/>
</dbReference>
<evidence type="ECO:0000313" key="7">
    <source>
        <dbReference type="EMBL" id="GEO01296.1"/>
    </source>
</evidence>
<evidence type="ECO:0000256" key="4">
    <source>
        <dbReference type="ARBA" id="ARBA00023136"/>
    </source>
</evidence>
<dbReference type="EMBL" id="BJYR01000020">
    <property type="protein sequence ID" value="GEO01296.1"/>
    <property type="molecule type" value="Genomic_DNA"/>
</dbReference>
<dbReference type="PANTHER" id="PTHR11863">
    <property type="entry name" value="STEROL DESATURASE"/>
    <property type="match status" value="1"/>
</dbReference>
<name>A0A512ANN0_9SPHN</name>
<reference evidence="7 8" key="1">
    <citation type="submission" date="2019-07" db="EMBL/GenBank/DDBJ databases">
        <title>Whole genome shotgun sequence of Novosphingobium sediminis NBRC 106119.</title>
        <authorList>
            <person name="Hosoyama A."/>
            <person name="Uohara A."/>
            <person name="Ohji S."/>
            <person name="Ichikawa N."/>
        </authorList>
    </citation>
    <scope>NUCLEOTIDE SEQUENCE [LARGE SCALE GENOMIC DNA]</scope>
    <source>
        <strain evidence="7 8">NBRC 106119</strain>
    </source>
</reference>
<evidence type="ECO:0000256" key="1">
    <source>
        <dbReference type="ARBA" id="ARBA00004370"/>
    </source>
</evidence>
<keyword evidence="3 5" id="KW-1133">Transmembrane helix</keyword>
<accession>A0A512ANN0</accession>
<dbReference type="AlphaFoldDB" id="A0A512ANN0"/>
<evidence type="ECO:0000313" key="8">
    <source>
        <dbReference type="Proteomes" id="UP000321464"/>
    </source>
</evidence>
<gene>
    <name evidence="7" type="ORF">NSE01_31280</name>
</gene>
<feature type="transmembrane region" description="Helical" evidence="5">
    <location>
        <begin position="64"/>
        <end position="88"/>
    </location>
</feature>
<feature type="transmembrane region" description="Helical" evidence="5">
    <location>
        <begin position="94"/>
        <end position="115"/>
    </location>
</feature>
<feature type="domain" description="Fatty acid hydroxylase" evidence="6">
    <location>
        <begin position="103"/>
        <end position="241"/>
    </location>
</feature>
<dbReference type="InterPro" id="IPR050307">
    <property type="entry name" value="Sterol_Desaturase_Related"/>
</dbReference>
<protein>
    <submittedName>
        <fullName evidence="7">Sterol desaturase</fullName>
    </submittedName>
</protein>